<dbReference type="GO" id="GO:0033883">
    <property type="term" value="F:pyridoxal phosphatase activity"/>
    <property type="evidence" value="ECO:0007669"/>
    <property type="project" value="UniProtKB-EC"/>
</dbReference>
<comment type="catalytic activity">
    <reaction evidence="20">
        <text>O-phospho-L-seryl-[protein] + H2O = L-seryl-[protein] + phosphate</text>
        <dbReference type="Rhea" id="RHEA:20629"/>
        <dbReference type="Rhea" id="RHEA-COMP:9863"/>
        <dbReference type="Rhea" id="RHEA-COMP:11604"/>
        <dbReference type="ChEBI" id="CHEBI:15377"/>
        <dbReference type="ChEBI" id="CHEBI:29999"/>
        <dbReference type="ChEBI" id="CHEBI:43474"/>
        <dbReference type="ChEBI" id="CHEBI:83421"/>
        <dbReference type="EC" id="3.1.3.16"/>
    </reaction>
    <physiologicalReaction direction="left-to-right" evidence="20">
        <dbReference type="Rhea" id="RHEA:20630"/>
    </physiologicalReaction>
</comment>
<feature type="compositionally biased region" description="Low complexity" evidence="28">
    <location>
        <begin position="863"/>
        <end position="876"/>
    </location>
</feature>
<keyword evidence="15" id="KW-0460">Magnesium</keyword>
<evidence type="ECO:0000256" key="15">
    <source>
        <dbReference type="ARBA" id="ARBA00022842"/>
    </source>
</evidence>
<evidence type="ECO:0000256" key="8">
    <source>
        <dbReference type="ARBA" id="ARBA00013081"/>
    </source>
</evidence>
<comment type="cofactor">
    <cofactor evidence="1">
        <name>Mg(2+)</name>
        <dbReference type="ChEBI" id="CHEBI:18420"/>
    </cofactor>
</comment>
<keyword evidence="12" id="KW-0597">Phosphoprotein</keyword>
<comment type="catalytic activity">
    <reaction evidence="22">
        <text>pyridoxal 5'-phosphate + H2O = pyridoxal + phosphate</text>
        <dbReference type="Rhea" id="RHEA:20533"/>
        <dbReference type="ChEBI" id="CHEBI:15377"/>
        <dbReference type="ChEBI" id="CHEBI:17310"/>
        <dbReference type="ChEBI" id="CHEBI:43474"/>
        <dbReference type="ChEBI" id="CHEBI:597326"/>
        <dbReference type="EC" id="3.1.3.74"/>
    </reaction>
    <physiologicalReaction direction="left-to-right" evidence="22">
        <dbReference type="Rhea" id="RHEA:20534"/>
    </physiologicalReaction>
</comment>
<dbReference type="GO" id="GO:0032587">
    <property type="term" value="C:ruffle membrane"/>
    <property type="evidence" value="ECO:0007669"/>
    <property type="project" value="UniProtKB-SubCell"/>
</dbReference>
<keyword evidence="13" id="KW-0479">Metal-binding</keyword>
<dbReference type="GO" id="GO:0004722">
    <property type="term" value="F:protein serine/threonine phosphatase activity"/>
    <property type="evidence" value="ECO:0007669"/>
    <property type="project" value="UniProtKB-EC"/>
</dbReference>
<dbReference type="GO" id="GO:0005856">
    <property type="term" value="C:cytoskeleton"/>
    <property type="evidence" value="ECO:0007669"/>
    <property type="project" value="UniProtKB-SubCell"/>
</dbReference>
<evidence type="ECO:0000256" key="10">
    <source>
        <dbReference type="ARBA" id="ARBA00022475"/>
    </source>
</evidence>
<dbReference type="GO" id="GO:0032956">
    <property type="term" value="P:regulation of actin cytoskeleton organization"/>
    <property type="evidence" value="ECO:0007669"/>
    <property type="project" value="TreeGrafter"/>
</dbReference>
<evidence type="ECO:0000256" key="22">
    <source>
        <dbReference type="ARBA" id="ARBA00050396"/>
    </source>
</evidence>
<protein>
    <recommendedName>
        <fullName evidence="26">Chronophin</fullName>
        <ecNumber evidence="8">3.1.3.16</ecNumber>
        <ecNumber evidence="25">3.1.3.74</ecNumber>
    </recommendedName>
    <alternativeName>
        <fullName evidence="27">Pyridoxal phosphate phosphatase</fullName>
    </alternativeName>
</protein>
<feature type="compositionally biased region" description="Low complexity" evidence="28">
    <location>
        <begin position="92"/>
        <end position="109"/>
    </location>
</feature>
<evidence type="ECO:0000256" key="27">
    <source>
        <dbReference type="ARBA" id="ARBA00081143"/>
    </source>
</evidence>
<dbReference type="SFLD" id="SFLDG01139">
    <property type="entry name" value="C2.A:_Pyridoxal_Phosphate_Phos"/>
    <property type="match status" value="1"/>
</dbReference>
<name>A0A8J5ZWT4_GALPY</name>
<dbReference type="PROSITE" id="PS51021">
    <property type="entry name" value="BAR"/>
    <property type="match status" value="1"/>
</dbReference>
<dbReference type="Pfam" id="PF00620">
    <property type="entry name" value="RhoGAP"/>
    <property type="match status" value="1"/>
</dbReference>
<evidence type="ECO:0000256" key="28">
    <source>
        <dbReference type="SAM" id="MobiDB-lite"/>
    </source>
</evidence>
<dbReference type="Pfam" id="PF13242">
    <property type="entry name" value="Hydrolase_like"/>
    <property type="match status" value="1"/>
</dbReference>
<keyword evidence="11" id="KW-0963">Cytoplasm</keyword>
<evidence type="ECO:0000256" key="20">
    <source>
        <dbReference type="ARBA" id="ARBA00047986"/>
    </source>
</evidence>
<evidence type="ECO:0000259" key="29">
    <source>
        <dbReference type="PROSITE" id="PS50238"/>
    </source>
</evidence>
<evidence type="ECO:0000256" key="2">
    <source>
        <dbReference type="ARBA" id="ARBA00004245"/>
    </source>
</evidence>
<proteinExistence type="inferred from homology"/>
<feature type="region of interest" description="Disordered" evidence="28">
    <location>
        <begin position="724"/>
        <end position="903"/>
    </location>
</feature>
<comment type="catalytic activity">
    <reaction evidence="21">
        <text>pyridoxine 5'-phosphate + H2O = pyridoxine + phosphate</text>
        <dbReference type="Rhea" id="RHEA:25112"/>
        <dbReference type="ChEBI" id="CHEBI:15377"/>
        <dbReference type="ChEBI" id="CHEBI:16709"/>
        <dbReference type="ChEBI" id="CHEBI:43474"/>
        <dbReference type="ChEBI" id="CHEBI:58589"/>
        <dbReference type="EC" id="3.1.3.74"/>
    </reaction>
    <physiologicalReaction direction="left-to-right" evidence="21">
        <dbReference type="Rhea" id="RHEA:25113"/>
    </physiologicalReaction>
</comment>
<evidence type="ECO:0000256" key="18">
    <source>
        <dbReference type="ARBA" id="ARBA00023212"/>
    </source>
</evidence>
<dbReference type="AlphaFoldDB" id="A0A8J5ZWT4"/>
<dbReference type="GO" id="GO:0005096">
    <property type="term" value="F:GTPase activator activity"/>
    <property type="evidence" value="ECO:0007669"/>
    <property type="project" value="UniProtKB-KW"/>
</dbReference>
<dbReference type="InterPro" id="IPR004148">
    <property type="entry name" value="BAR_dom"/>
</dbReference>
<evidence type="ECO:0000256" key="1">
    <source>
        <dbReference type="ARBA" id="ARBA00001946"/>
    </source>
</evidence>
<feature type="compositionally biased region" description="Gly residues" evidence="28">
    <location>
        <begin position="57"/>
        <end position="70"/>
    </location>
</feature>
<comment type="subcellular location">
    <subcellularLocation>
        <location evidence="4">Cell projection</location>
        <location evidence="4">Lamellipodium membrane</location>
        <topology evidence="4">Peripheral membrane protein</topology>
        <orientation evidence="4">Cytoplasmic side</orientation>
    </subcellularLocation>
    <subcellularLocation>
        <location evidence="5">Cell projection</location>
        <location evidence="5">Ruffle membrane</location>
        <topology evidence="5">Peripheral membrane protein</topology>
        <orientation evidence="5">Cytoplasmic side</orientation>
    </subcellularLocation>
    <subcellularLocation>
        <location evidence="2">Cytoplasm</location>
        <location evidence="2">Cytoskeleton</location>
    </subcellularLocation>
    <subcellularLocation>
        <location evidence="3">Cytoplasm</location>
        <location evidence="3">Cytosol</location>
    </subcellularLocation>
</comment>
<dbReference type="SMART" id="SM00721">
    <property type="entry name" value="BAR"/>
    <property type="match status" value="1"/>
</dbReference>
<evidence type="ECO:0000256" key="13">
    <source>
        <dbReference type="ARBA" id="ARBA00022723"/>
    </source>
</evidence>
<comment type="function">
    <text evidence="24">Functions as a pyridoxal phosphate (PLP) phosphatase, which also catalyzes the dephosphorylation of pyridoxine 5'-phosphate (PNP) and pyridoxamine 5'-phosphate (PMP), with order of substrate preference PLP &gt; PNP &gt; PMP and therefore plays a role in vitamin B6 metabolism. Also functions as a protein serine phosphatase that specifically dephosphorylates 'Ser-3' in proteins of the actin-depolymerizing factor (ADF)/cofilin family like CFL1 and DSTN. Thereby, regulates cofilin-dependent actin cytoskeleton reorganization, being required for normal progress through mitosis and normal cytokinesis. Does not dephosphorylate phosphothreonines in LIMK1. Does not dephosphorylate peptides containing phosphotyrosine.</text>
</comment>
<feature type="domain" description="BAR" evidence="30">
    <location>
        <begin position="256"/>
        <end position="501"/>
    </location>
</feature>
<reference evidence="31" key="1">
    <citation type="journal article" date="2021" name="Evol. Appl.">
        <title>The genome of the Pyrenean desman and the effects of bottlenecks and inbreeding on the genomic landscape of an endangered species.</title>
        <authorList>
            <person name="Escoda L."/>
            <person name="Castresana J."/>
        </authorList>
    </citation>
    <scope>NUCLEOTIDE SEQUENCE</scope>
    <source>
        <strain evidence="31">IBE-C5619</strain>
    </source>
</reference>
<dbReference type="OrthoDB" id="19923at2759"/>
<feature type="region of interest" description="Disordered" evidence="28">
    <location>
        <begin position="210"/>
        <end position="260"/>
    </location>
</feature>
<feature type="compositionally biased region" description="Pro residues" evidence="28">
    <location>
        <begin position="843"/>
        <end position="855"/>
    </location>
</feature>
<keyword evidence="17" id="KW-0472">Membrane</keyword>
<dbReference type="FunFam" id="1.20.1270.60:FF:000053">
    <property type="entry name" value="SH3 domain-binding protein 1"/>
    <property type="match status" value="1"/>
</dbReference>
<evidence type="ECO:0000256" key="25">
    <source>
        <dbReference type="ARBA" id="ARBA00066599"/>
    </source>
</evidence>
<dbReference type="InterPro" id="IPR008936">
    <property type="entry name" value="Rho_GTPase_activation_prot"/>
</dbReference>
<comment type="catalytic activity">
    <reaction evidence="23">
        <text>pyridoxamine + phosphate = pyridoxamine 5'-phosphate + H2O</text>
        <dbReference type="Rhea" id="RHEA:25135"/>
        <dbReference type="ChEBI" id="CHEBI:15377"/>
        <dbReference type="ChEBI" id="CHEBI:43474"/>
        <dbReference type="ChEBI" id="CHEBI:57761"/>
        <dbReference type="ChEBI" id="CHEBI:58451"/>
        <dbReference type="EC" id="3.1.3.74"/>
    </reaction>
    <physiologicalReaction direction="right-to-left" evidence="23">
        <dbReference type="Rhea" id="RHEA:25137"/>
    </physiologicalReaction>
</comment>
<dbReference type="PROSITE" id="PS50238">
    <property type="entry name" value="RHOGAP"/>
    <property type="match status" value="1"/>
</dbReference>
<evidence type="ECO:0000256" key="3">
    <source>
        <dbReference type="ARBA" id="ARBA00004514"/>
    </source>
</evidence>
<evidence type="ECO:0000256" key="23">
    <source>
        <dbReference type="ARBA" id="ARBA00050591"/>
    </source>
</evidence>
<feature type="region of interest" description="Disordered" evidence="28">
    <location>
        <begin position="402"/>
        <end position="421"/>
    </location>
</feature>
<dbReference type="InterPro" id="IPR027267">
    <property type="entry name" value="AH/BAR_dom_sf"/>
</dbReference>
<evidence type="ECO:0000256" key="19">
    <source>
        <dbReference type="ARBA" id="ARBA00023273"/>
    </source>
</evidence>
<dbReference type="NCBIfam" id="TIGR01452">
    <property type="entry name" value="PGP_euk"/>
    <property type="match status" value="1"/>
</dbReference>
<organism evidence="31 32">
    <name type="scientific">Galemys pyrenaicus</name>
    <name type="common">Iberian desman</name>
    <name type="synonym">Pyrenean desman</name>
    <dbReference type="NCBI Taxonomy" id="202257"/>
    <lineage>
        <taxon>Eukaryota</taxon>
        <taxon>Metazoa</taxon>
        <taxon>Chordata</taxon>
        <taxon>Craniata</taxon>
        <taxon>Vertebrata</taxon>
        <taxon>Euteleostomi</taxon>
        <taxon>Mammalia</taxon>
        <taxon>Eutheria</taxon>
        <taxon>Laurasiatheria</taxon>
        <taxon>Eulipotyphla</taxon>
        <taxon>Talpidae</taxon>
        <taxon>Galemys</taxon>
    </lineage>
</organism>
<dbReference type="SFLD" id="SFLDS00003">
    <property type="entry name" value="Haloacid_Dehalogenase"/>
    <property type="match status" value="1"/>
</dbReference>
<comment type="caution">
    <text evidence="31">The sequence shown here is derived from an EMBL/GenBank/DDBJ whole genome shotgun (WGS) entry which is preliminary data.</text>
</comment>
<dbReference type="InterPro" id="IPR000198">
    <property type="entry name" value="RhoGAP_dom"/>
</dbReference>
<feature type="compositionally biased region" description="Low complexity" evidence="28">
    <location>
        <begin position="118"/>
        <end position="136"/>
    </location>
</feature>
<feature type="compositionally biased region" description="Low complexity" evidence="28">
    <location>
        <begin position="819"/>
        <end position="829"/>
    </location>
</feature>
<evidence type="ECO:0000256" key="11">
    <source>
        <dbReference type="ARBA" id="ARBA00022490"/>
    </source>
</evidence>
<dbReference type="Gene3D" id="3.40.50.1000">
    <property type="entry name" value="HAD superfamily/HAD-like"/>
    <property type="match status" value="2"/>
</dbReference>
<evidence type="ECO:0000313" key="31">
    <source>
        <dbReference type="EMBL" id="KAG8511139.1"/>
    </source>
</evidence>
<dbReference type="EC" id="3.1.3.74" evidence="25"/>
<comment type="subunit">
    <text evidence="7">Homodimer.</text>
</comment>
<dbReference type="GO" id="GO:0005829">
    <property type="term" value="C:cytosol"/>
    <property type="evidence" value="ECO:0007669"/>
    <property type="project" value="UniProtKB-SubCell"/>
</dbReference>
<evidence type="ECO:0000256" key="5">
    <source>
        <dbReference type="ARBA" id="ARBA00004599"/>
    </source>
</evidence>
<evidence type="ECO:0000256" key="7">
    <source>
        <dbReference type="ARBA" id="ARBA00011738"/>
    </source>
</evidence>
<dbReference type="CDD" id="cd07510">
    <property type="entry name" value="HAD_Pase_UmpH-like"/>
    <property type="match status" value="1"/>
</dbReference>
<dbReference type="SUPFAM" id="SSF103657">
    <property type="entry name" value="BAR/IMD domain-like"/>
    <property type="match status" value="1"/>
</dbReference>
<dbReference type="Pfam" id="PF13344">
    <property type="entry name" value="Hydrolase_6"/>
    <property type="match status" value="1"/>
</dbReference>
<dbReference type="PANTHER" id="PTHR14130">
    <property type="entry name" value="3BP-1 RELATED RHOGAP"/>
    <property type="match status" value="1"/>
</dbReference>
<dbReference type="EMBL" id="JAGFMF010011854">
    <property type="protein sequence ID" value="KAG8511139.1"/>
    <property type="molecule type" value="Genomic_DNA"/>
</dbReference>
<comment type="similarity">
    <text evidence="6">Belongs to the HAD-like hydrolase superfamily.</text>
</comment>
<sequence length="1195" mass="126733">EAERAAHPSGPSRAAGTGRLGRGLPGPSTPSVTPRPPARPQDDEEAAASHAAAGPDGQLGTGRVRGGGRGQLDAALLGTSRVRPYATPTSQPELEGSLGEGAPLPLLGGNAHSGGNLPRSPSSTPSASAGAVGAGHPELSGAQRACLRSSCRALGASQAPTGIACPETWFWASHTGTDARESPGFSAHLGLGLPALPGPWGLTAQEPELTTSRSWNQPKPPLLRPSSRAGGPGVAPPAPLSVSSALSQDTAQGGGGKAFTPETAEFLGEELQQVEQRLEPAKRAAHNVHKRLQACLQGQSGADLDKRVKKLPLMALSTTMAESFKELDPDSSLGKALEMSCAIENQLARILAEFEMSLERDVLQPLSRLSEEELPAILKHKKSLQKLVSDWNTLKSRLAQAAKNSSSGQGLGGGPGSHSHTTMANKVEMLKEEEEELKRKVEQCKDEYLADLYHFATKEDTYANYFIHFMEIQADFHRKSLSSLDTALAELRENHSQADPSPSMTATPSFRVYGVSLGTHLQEQGRDIALPIEACVTMLLSEGMKEEGLFRLAAGASVLRRLKQTMALDPRSLQEFCSDPHAVAGALKSYLRELPEPLMTFDLYDDWMRAASLKELEPRLEALQEVCGRLPPENFNNLRYLMKFLARLAEEQEVNKMTPSNIAIVLGPNLLWPPEKEGDQAQLNAASVSSIQVVGVVEALIQAADTLFPGDVNFNVSGLFSVPAPGDEVGDPTAAERLPEVERPPPTPSPTAAAAKERTEFEVPPRPASPKVSRSPQEAAVPAEDTARKTKRQAPARPTMPPAQVSGTRSSPPAPSVPPGSSSPGTPRALPRRLVSGNLRAPTVPPPLPPMPPQPARRQSRHSVASPGPASPSPVSLNAPAEGDLATEEGGAPEAVGRASTPQARLRGAALRDVLGRAQGVLFDCDGVLWNGERAVPGAPELLERLARAGKAALFVSNNSRRARPELALRFARLGFGGLRAEQLFSSALCAARLLRQRLLGAPGAPGTVFVLGGEGLRAELRAAGLRLAGDPGEDPGAAPRVRAVLVGYDEHFSFAKLSEACAHLRDPDCLLVATDRDPWHPLSDGSRTPGTGSLAAAVETASGRQAVVVGKPSPYMFECITEHFSVDPARTLMVGDRLETDILFGHRCGMTTVLTLTGVSRLEEAQAYLATNQQDLVPHYYVESIADLMEGLED</sequence>
<feature type="domain" description="Rho-GAP" evidence="29">
    <location>
        <begin position="515"/>
        <end position="708"/>
    </location>
</feature>
<evidence type="ECO:0000256" key="26">
    <source>
        <dbReference type="ARBA" id="ARBA00068228"/>
    </source>
</evidence>
<dbReference type="Gene3D" id="1.20.1270.60">
    <property type="entry name" value="Arfaptin homology (AH) domain/BAR domain"/>
    <property type="match status" value="1"/>
</dbReference>
<keyword evidence="18" id="KW-0206">Cytoskeleton</keyword>
<dbReference type="FunFam" id="1.10.555.10:FF:000001">
    <property type="entry name" value="Rho GTPase activating protein 44"/>
    <property type="match status" value="1"/>
</dbReference>
<keyword evidence="9" id="KW-0343">GTPase activation</keyword>
<dbReference type="InterPro" id="IPR036412">
    <property type="entry name" value="HAD-like_sf"/>
</dbReference>
<evidence type="ECO:0000256" key="17">
    <source>
        <dbReference type="ARBA" id="ARBA00023136"/>
    </source>
</evidence>
<dbReference type="Gene3D" id="1.10.555.10">
    <property type="entry name" value="Rho GTPase activation protein"/>
    <property type="match status" value="1"/>
</dbReference>
<dbReference type="GO" id="GO:0031258">
    <property type="term" value="C:lamellipodium membrane"/>
    <property type="evidence" value="ECO:0007669"/>
    <property type="project" value="UniProtKB-SubCell"/>
</dbReference>
<dbReference type="InterPro" id="IPR006349">
    <property type="entry name" value="PGP_euk"/>
</dbReference>
<feature type="non-terminal residue" evidence="31">
    <location>
        <position position="1"/>
    </location>
</feature>
<evidence type="ECO:0000256" key="24">
    <source>
        <dbReference type="ARBA" id="ARBA00053119"/>
    </source>
</evidence>
<evidence type="ECO:0000256" key="9">
    <source>
        <dbReference type="ARBA" id="ARBA00022468"/>
    </source>
</evidence>
<evidence type="ECO:0000259" key="30">
    <source>
        <dbReference type="PROSITE" id="PS51021"/>
    </source>
</evidence>
<evidence type="ECO:0000256" key="4">
    <source>
        <dbReference type="ARBA" id="ARBA00004588"/>
    </source>
</evidence>
<keyword evidence="14" id="KW-0378">Hydrolase</keyword>
<dbReference type="SUPFAM" id="SSF48350">
    <property type="entry name" value="GTPase activation domain, GAP"/>
    <property type="match status" value="1"/>
</dbReference>
<keyword evidence="32" id="KW-1185">Reference proteome</keyword>
<dbReference type="Pfam" id="PF03114">
    <property type="entry name" value="BAR"/>
    <property type="match status" value="1"/>
</dbReference>
<evidence type="ECO:0000256" key="16">
    <source>
        <dbReference type="ARBA" id="ARBA00022898"/>
    </source>
</evidence>
<dbReference type="GO" id="GO:0035020">
    <property type="term" value="P:regulation of Rac protein signal transduction"/>
    <property type="evidence" value="ECO:0007669"/>
    <property type="project" value="TreeGrafter"/>
</dbReference>
<dbReference type="NCBIfam" id="TIGR01460">
    <property type="entry name" value="HAD-SF-IIA"/>
    <property type="match status" value="1"/>
</dbReference>
<keyword evidence="16" id="KW-0663">Pyridoxal phosphate</keyword>
<accession>A0A8J5ZWT4</accession>
<dbReference type="EC" id="3.1.3.16" evidence="8"/>
<evidence type="ECO:0000256" key="12">
    <source>
        <dbReference type="ARBA" id="ARBA00022553"/>
    </source>
</evidence>
<dbReference type="FunFam" id="3.40.50.1000:FF:000140">
    <property type="entry name" value="Pyridoxal phosphate phosphatase"/>
    <property type="match status" value="1"/>
</dbReference>
<dbReference type="FunFam" id="3.40.50.1000:FF:000163">
    <property type="entry name" value="Pyridoxal phosphate phosphatase"/>
    <property type="match status" value="1"/>
</dbReference>
<dbReference type="Proteomes" id="UP000700334">
    <property type="component" value="Unassembled WGS sequence"/>
</dbReference>
<keyword evidence="19" id="KW-0966">Cell projection</keyword>
<evidence type="ECO:0000313" key="32">
    <source>
        <dbReference type="Proteomes" id="UP000700334"/>
    </source>
</evidence>
<dbReference type="GO" id="GO:0007165">
    <property type="term" value="P:signal transduction"/>
    <property type="evidence" value="ECO:0007669"/>
    <property type="project" value="InterPro"/>
</dbReference>
<evidence type="ECO:0000256" key="14">
    <source>
        <dbReference type="ARBA" id="ARBA00022801"/>
    </source>
</evidence>
<dbReference type="PANTHER" id="PTHR14130:SF12">
    <property type="entry name" value="BARGIN-RELATED"/>
    <property type="match status" value="1"/>
</dbReference>
<keyword evidence="10" id="KW-1003">Cell membrane</keyword>
<dbReference type="InterPro" id="IPR023214">
    <property type="entry name" value="HAD_sf"/>
</dbReference>
<evidence type="ECO:0000256" key="21">
    <source>
        <dbReference type="ARBA" id="ARBA00050282"/>
    </source>
</evidence>
<dbReference type="SUPFAM" id="SSF56784">
    <property type="entry name" value="HAD-like"/>
    <property type="match status" value="1"/>
</dbReference>
<dbReference type="InterPro" id="IPR006357">
    <property type="entry name" value="HAD-SF_hydro_IIA"/>
</dbReference>
<evidence type="ECO:0000256" key="6">
    <source>
        <dbReference type="ARBA" id="ARBA00007958"/>
    </source>
</evidence>
<gene>
    <name evidence="31" type="ORF">J0S82_019005</name>
</gene>
<dbReference type="InterPro" id="IPR047165">
    <property type="entry name" value="RHG17/44/SH3BP1-like"/>
</dbReference>
<feature type="region of interest" description="Disordered" evidence="28">
    <location>
        <begin position="1"/>
        <end position="136"/>
    </location>
</feature>
<dbReference type="SMART" id="SM00324">
    <property type="entry name" value="RhoGAP"/>
    <property type="match status" value="1"/>
</dbReference>
<dbReference type="GO" id="GO:0046872">
    <property type="term" value="F:metal ion binding"/>
    <property type="evidence" value="ECO:0007669"/>
    <property type="project" value="UniProtKB-KW"/>
</dbReference>